<reference evidence="3" key="1">
    <citation type="submission" date="2016-10" db="EMBL/GenBank/DDBJ databases">
        <authorList>
            <person name="de Groot N.N."/>
        </authorList>
    </citation>
    <scope>NUCLEOTIDE SEQUENCE [LARGE SCALE GENOMIC DNA]</scope>
    <source>
        <strain evidence="3">Nm10</strain>
    </source>
</reference>
<gene>
    <name evidence="2" type="ORF">C8R28_10244</name>
    <name evidence="3" type="ORF">SAMN05216406_1305</name>
</gene>
<evidence type="ECO:0000256" key="1">
    <source>
        <dbReference type="SAM" id="Phobius"/>
    </source>
</evidence>
<evidence type="ECO:0000313" key="4">
    <source>
        <dbReference type="Proteomes" id="UP000182882"/>
    </source>
</evidence>
<keyword evidence="1" id="KW-0812">Transmembrane</keyword>
<dbReference type="EMBL" id="FNLN01000030">
    <property type="protein sequence ID" value="SDU16908.1"/>
    <property type="molecule type" value="Genomic_DNA"/>
</dbReference>
<name>A0A2T5IHB3_9PROT</name>
<proteinExistence type="predicted"/>
<reference evidence="2 5" key="3">
    <citation type="submission" date="2018-04" db="EMBL/GenBank/DDBJ databases">
        <title>Active sludge and wastewater microbial communities from Klosterneuburg, Austria.</title>
        <authorList>
            <person name="Wagner M."/>
        </authorList>
    </citation>
    <scope>NUCLEOTIDE SEQUENCE [LARGE SCALE GENOMIC DNA]</scope>
    <source>
        <strain evidence="2 5">Nm4</strain>
    </source>
</reference>
<organism evidence="2 5">
    <name type="scientific">Nitrosomonas ureae</name>
    <dbReference type="NCBI Taxonomy" id="44577"/>
    <lineage>
        <taxon>Bacteria</taxon>
        <taxon>Pseudomonadati</taxon>
        <taxon>Pseudomonadota</taxon>
        <taxon>Betaproteobacteria</taxon>
        <taxon>Nitrosomonadales</taxon>
        <taxon>Nitrosomonadaceae</taxon>
        <taxon>Nitrosomonas</taxon>
    </lineage>
</organism>
<evidence type="ECO:0000313" key="3">
    <source>
        <dbReference type="EMBL" id="SDU16908.1"/>
    </source>
</evidence>
<dbReference type="Proteomes" id="UP000244110">
    <property type="component" value="Unassembled WGS sequence"/>
</dbReference>
<dbReference type="EMBL" id="QAOL01000024">
    <property type="protein sequence ID" value="PTQ83202.1"/>
    <property type="molecule type" value="Genomic_DNA"/>
</dbReference>
<feature type="transmembrane region" description="Helical" evidence="1">
    <location>
        <begin position="16"/>
        <end position="39"/>
    </location>
</feature>
<keyword evidence="1" id="KW-0472">Membrane</keyword>
<reference evidence="4" key="2">
    <citation type="submission" date="2016-10" db="EMBL/GenBank/DDBJ databases">
        <authorList>
            <person name="Varghese N."/>
            <person name="Submissions S."/>
        </authorList>
    </citation>
    <scope>NUCLEOTIDE SEQUENCE [LARGE SCALE GENOMIC DNA]</scope>
    <source>
        <strain evidence="4">Nm10</strain>
    </source>
</reference>
<evidence type="ECO:0000313" key="5">
    <source>
        <dbReference type="Proteomes" id="UP000244110"/>
    </source>
</evidence>
<evidence type="ECO:0000313" key="2">
    <source>
        <dbReference type="EMBL" id="PTQ83202.1"/>
    </source>
</evidence>
<keyword evidence="1" id="KW-1133">Transmembrane helix</keyword>
<protein>
    <submittedName>
        <fullName evidence="2">Uncharacterized protein</fullName>
    </submittedName>
</protein>
<sequence>MSFDENNDPDKKLSSLIFFLFILLILGSILIVGMVWTLIDPDFKYIPEGFRQFFNSL</sequence>
<dbReference type="Proteomes" id="UP000182882">
    <property type="component" value="Unassembled WGS sequence"/>
</dbReference>
<accession>A0A2T5IHB3</accession>
<keyword evidence="4" id="KW-1185">Reference proteome</keyword>
<dbReference type="AlphaFoldDB" id="A0A2T5IHB3"/>